<feature type="region of interest" description="Disordered" evidence="1">
    <location>
        <begin position="35"/>
        <end position="56"/>
    </location>
</feature>
<dbReference type="Proteomes" id="UP000193862">
    <property type="component" value="Unassembled WGS sequence"/>
</dbReference>
<proteinExistence type="predicted"/>
<evidence type="ECO:0000313" key="2">
    <source>
        <dbReference type="EMBL" id="SLN38089.1"/>
    </source>
</evidence>
<protein>
    <submittedName>
        <fullName evidence="2">Uncharacterized protein</fullName>
    </submittedName>
</protein>
<organism evidence="2 3">
    <name type="scientific">Aquimixticola soesokkakensis</name>
    <dbReference type="NCBI Taxonomy" id="1519096"/>
    <lineage>
        <taxon>Bacteria</taxon>
        <taxon>Pseudomonadati</taxon>
        <taxon>Pseudomonadota</taxon>
        <taxon>Alphaproteobacteria</taxon>
        <taxon>Rhodobacterales</taxon>
        <taxon>Paracoccaceae</taxon>
        <taxon>Aquimixticola</taxon>
    </lineage>
</organism>
<dbReference type="RefSeq" id="WP_159453211.1">
    <property type="nucleotide sequence ID" value="NZ_FWFS01000004.1"/>
</dbReference>
<gene>
    <name evidence="2" type="ORF">AQS8620_01421</name>
</gene>
<reference evidence="2 3" key="1">
    <citation type="submission" date="2017-03" db="EMBL/GenBank/DDBJ databases">
        <authorList>
            <person name="Afonso C.L."/>
            <person name="Miller P.J."/>
            <person name="Scott M.A."/>
            <person name="Spackman E."/>
            <person name="Goraichik I."/>
            <person name="Dimitrov K.M."/>
            <person name="Suarez D.L."/>
            <person name="Swayne D.E."/>
        </authorList>
    </citation>
    <scope>NUCLEOTIDE SEQUENCE [LARGE SCALE GENOMIC DNA]</scope>
    <source>
        <strain evidence="2 3">CECT 8620</strain>
    </source>
</reference>
<evidence type="ECO:0000313" key="3">
    <source>
        <dbReference type="Proteomes" id="UP000193862"/>
    </source>
</evidence>
<dbReference type="AlphaFoldDB" id="A0A1Y5SDF8"/>
<sequence>MKSTKPTSGGRYTRSPKNGVIVKVSAEVAVAMAGGKETTKAAADQSSTEPDTTKEA</sequence>
<keyword evidence="3" id="KW-1185">Reference proteome</keyword>
<dbReference type="EMBL" id="FWFS01000004">
    <property type="protein sequence ID" value="SLN38089.1"/>
    <property type="molecule type" value="Genomic_DNA"/>
</dbReference>
<evidence type="ECO:0000256" key="1">
    <source>
        <dbReference type="SAM" id="MobiDB-lite"/>
    </source>
</evidence>
<accession>A0A1Y5SDF8</accession>
<name>A0A1Y5SDF8_9RHOB</name>